<comment type="similarity">
    <text evidence="2">Belongs to the ESF1 family.</text>
</comment>
<comment type="subcellular location">
    <subcellularLocation>
        <location evidence="1">Nucleus</location>
        <location evidence="1">Nucleolus</location>
    </subcellularLocation>
</comment>
<evidence type="ECO:0000256" key="4">
    <source>
        <dbReference type="ARBA" id="ARBA00023242"/>
    </source>
</evidence>
<keyword evidence="4" id="KW-0539">Nucleus</keyword>
<feature type="region of interest" description="Disordered" evidence="5">
    <location>
        <begin position="136"/>
        <end position="172"/>
    </location>
</feature>
<feature type="compositionally biased region" description="Basic and acidic residues" evidence="5">
    <location>
        <begin position="81"/>
        <end position="94"/>
    </location>
</feature>
<evidence type="ECO:0000256" key="3">
    <source>
        <dbReference type="ARBA" id="ARBA00023054"/>
    </source>
</evidence>
<dbReference type="OrthoDB" id="431825at2759"/>
<gene>
    <name evidence="8" type="ORF">QR98_0021300</name>
</gene>
<feature type="region of interest" description="Disordered" evidence="5">
    <location>
        <begin position="613"/>
        <end position="635"/>
    </location>
</feature>
<feature type="region of interest" description="Disordered" evidence="5">
    <location>
        <begin position="540"/>
        <end position="564"/>
    </location>
</feature>
<sequence length="676" mass="78746">MAANPSYVDDVRFSKILQDPRFRTIPKKKSKVKIDKRFKSMFTEERFTLKYPMDKRGHQQKHLLTEYYNKFYQIDEDGKDDDERNEKEINEKQSTENLDNSSRKREGPKLSHNYGYHRGFNIKLDTEGDEAENKDFRNYNESSSSSSSSSSESESEDEELDHNWGELDKDAPTIDQSTNRIAICNLDWDRMNAQDLYVLLNSFKPLSGSIQSVKIYYSKFGEERLKIEKEKGPSEFIFGKSSAISIVGDGNDGDSEGGQEELGNLSEPDEENEEERSDKKTVEKLRKYQLERLKYFYAVVECDCIETAEIISKELDGMEYETSSTLLDIRFVPNEMNFDDVRLKEECDSMPPVNYKAPSFTTTALQQCNVKFTWDETDPKRKEIFNRAFEDQNENDIDAYLASSSSNDEDDGEDDVWKNKEIFAQDKDSDKIEKYKNLLSFLNTKDKEKSDFDLEVTWKPEIKFGDKNRDNSDSDDSEDDSENDSGESDPTKIANESEEKINEANQTNPEELNLLLMDVEERSNKKHFNYDKIVENFNRSSRSKSKNLNDNDDDDDIDADDDDDGFVFDAEDERFNSIYNSHHFNIDQSDPNFKRTEAFDKILERKRARDRNLINNEQEDNRDLKNSHLGQKEGKKSLRQLINRIKSKTPNNPRTLVSIDGKDVKKKFNTNARFKH</sequence>
<dbReference type="GO" id="GO:0006364">
    <property type="term" value="P:rRNA processing"/>
    <property type="evidence" value="ECO:0007669"/>
    <property type="project" value="InterPro"/>
</dbReference>
<protein>
    <submittedName>
        <fullName evidence="8">ESF1-like protein</fullName>
    </submittedName>
</protein>
<dbReference type="InterPro" id="IPR039754">
    <property type="entry name" value="Esf1"/>
</dbReference>
<dbReference type="Proteomes" id="UP000616769">
    <property type="component" value="Unassembled WGS sequence"/>
</dbReference>
<feature type="compositionally biased region" description="Acidic residues" evidence="5">
    <location>
        <begin position="473"/>
        <end position="487"/>
    </location>
</feature>
<dbReference type="VEuPathDB" id="VectorBase:SSCA001908"/>
<feature type="domain" description="ESF1 RRM" evidence="7">
    <location>
        <begin position="178"/>
        <end position="341"/>
    </location>
</feature>
<feature type="region of interest" description="Disordered" evidence="5">
    <location>
        <begin position="464"/>
        <end position="510"/>
    </location>
</feature>
<evidence type="ECO:0000256" key="5">
    <source>
        <dbReference type="SAM" id="MobiDB-lite"/>
    </source>
</evidence>
<keyword evidence="3" id="KW-0175">Coiled coil</keyword>
<evidence type="ECO:0000256" key="2">
    <source>
        <dbReference type="ARBA" id="ARBA00009087"/>
    </source>
</evidence>
<evidence type="ECO:0000256" key="1">
    <source>
        <dbReference type="ARBA" id="ARBA00004604"/>
    </source>
</evidence>
<feature type="domain" description="NUC153" evidence="6">
    <location>
        <begin position="572"/>
        <end position="598"/>
    </location>
</feature>
<reference evidence="8 9" key="1">
    <citation type="journal article" date="2015" name="Parasit. Vectors">
        <title>Draft genome of the scabies mite.</title>
        <authorList>
            <person name="Rider S.D.Jr."/>
            <person name="Morgan M.S."/>
            <person name="Arlian L.G."/>
        </authorList>
    </citation>
    <scope>NUCLEOTIDE SEQUENCE [LARGE SCALE GENOMIC DNA]</scope>
    <source>
        <strain evidence="8">Arlian Lab</strain>
    </source>
</reference>
<dbReference type="AlphaFoldDB" id="A0A131ZY10"/>
<name>A0A131ZY10_SARSC</name>
<organism evidence="8 9">
    <name type="scientific">Sarcoptes scabiei</name>
    <name type="common">Itch mite</name>
    <name type="synonym">Acarus scabiei</name>
    <dbReference type="NCBI Taxonomy" id="52283"/>
    <lineage>
        <taxon>Eukaryota</taxon>
        <taxon>Metazoa</taxon>
        <taxon>Ecdysozoa</taxon>
        <taxon>Arthropoda</taxon>
        <taxon>Chelicerata</taxon>
        <taxon>Arachnida</taxon>
        <taxon>Acari</taxon>
        <taxon>Acariformes</taxon>
        <taxon>Sarcoptiformes</taxon>
        <taxon>Astigmata</taxon>
        <taxon>Psoroptidia</taxon>
        <taxon>Sarcoptoidea</taxon>
        <taxon>Sarcoptidae</taxon>
        <taxon>Sarcoptinae</taxon>
        <taxon>Sarcoptes</taxon>
    </lineage>
</organism>
<feature type="compositionally biased region" description="Basic and acidic residues" evidence="5">
    <location>
        <begin position="161"/>
        <end position="172"/>
    </location>
</feature>
<proteinExistence type="inferred from homology"/>
<evidence type="ECO:0000313" key="9">
    <source>
        <dbReference type="Proteomes" id="UP000616769"/>
    </source>
</evidence>
<accession>A0A131ZY10</accession>
<dbReference type="EMBL" id="JXLN01005820">
    <property type="protein sequence ID" value="KPM03696.1"/>
    <property type="molecule type" value="Genomic_DNA"/>
</dbReference>
<evidence type="ECO:0000313" key="8">
    <source>
        <dbReference type="EMBL" id="KPM03696.1"/>
    </source>
</evidence>
<dbReference type="GO" id="GO:0003723">
    <property type="term" value="F:RNA binding"/>
    <property type="evidence" value="ECO:0007669"/>
    <property type="project" value="TreeGrafter"/>
</dbReference>
<evidence type="ECO:0000259" key="7">
    <source>
        <dbReference type="Pfam" id="PF25121"/>
    </source>
</evidence>
<evidence type="ECO:0000259" key="6">
    <source>
        <dbReference type="Pfam" id="PF08159"/>
    </source>
</evidence>
<feature type="region of interest" description="Disordered" evidence="5">
    <location>
        <begin position="248"/>
        <end position="280"/>
    </location>
</feature>
<comment type="caution">
    <text evidence="8">The sequence shown here is derived from an EMBL/GenBank/DDBJ whole genome shotgun (WGS) entry which is preliminary data.</text>
</comment>
<dbReference type="InterPro" id="IPR056750">
    <property type="entry name" value="RRM_ESF1"/>
</dbReference>
<feature type="compositionally biased region" description="Basic and acidic residues" evidence="5">
    <location>
        <begin position="619"/>
        <end position="635"/>
    </location>
</feature>
<feature type="compositionally biased region" description="Low complexity" evidence="5">
    <location>
        <begin position="141"/>
        <end position="152"/>
    </location>
</feature>
<dbReference type="InterPro" id="IPR012580">
    <property type="entry name" value="NUC153"/>
</dbReference>
<feature type="compositionally biased region" description="Acidic residues" evidence="5">
    <location>
        <begin position="550"/>
        <end position="564"/>
    </location>
</feature>
<dbReference type="GO" id="GO:0005730">
    <property type="term" value="C:nucleolus"/>
    <property type="evidence" value="ECO:0007669"/>
    <property type="project" value="UniProtKB-SubCell"/>
</dbReference>
<dbReference type="Pfam" id="PF08159">
    <property type="entry name" value="NUC153"/>
    <property type="match status" value="1"/>
</dbReference>
<dbReference type="PANTHER" id="PTHR12202">
    <property type="entry name" value="ESF1 HOMOLOG"/>
    <property type="match status" value="1"/>
</dbReference>
<feature type="region of interest" description="Disordered" evidence="5">
    <location>
        <begin position="76"/>
        <end position="114"/>
    </location>
</feature>
<dbReference type="PANTHER" id="PTHR12202:SF0">
    <property type="entry name" value="ESF1 HOMOLOG"/>
    <property type="match status" value="1"/>
</dbReference>
<dbReference type="Pfam" id="PF25121">
    <property type="entry name" value="RRM_ESF1"/>
    <property type="match status" value="1"/>
</dbReference>